<evidence type="ECO:0000313" key="7">
    <source>
        <dbReference type="EMBL" id="MBH9575684.1"/>
    </source>
</evidence>
<dbReference type="GO" id="GO:0046819">
    <property type="term" value="P:protein secretion by the type V secretion system"/>
    <property type="evidence" value="ECO:0007669"/>
    <property type="project" value="TreeGrafter"/>
</dbReference>
<dbReference type="Gene3D" id="3.10.20.310">
    <property type="entry name" value="membrane protein fhac"/>
    <property type="match status" value="1"/>
</dbReference>
<evidence type="ECO:0000256" key="4">
    <source>
        <dbReference type="SAM" id="SignalP"/>
    </source>
</evidence>
<dbReference type="PANTHER" id="PTHR34597:SF3">
    <property type="entry name" value="OUTER MEMBRANE TRANSPORTER CDIB"/>
    <property type="match status" value="1"/>
</dbReference>
<keyword evidence="1" id="KW-1134">Transmembrane beta strand</keyword>
<dbReference type="EMBL" id="JAEDAK010000001">
    <property type="protein sequence ID" value="MBH9575684.1"/>
    <property type="molecule type" value="Genomic_DNA"/>
</dbReference>
<dbReference type="InterPro" id="IPR013686">
    <property type="entry name" value="Polypept-transport_assoc_ShlB"/>
</dbReference>
<dbReference type="Pfam" id="PF03865">
    <property type="entry name" value="ShlB"/>
    <property type="match status" value="1"/>
</dbReference>
<dbReference type="PANTHER" id="PTHR34597">
    <property type="entry name" value="SLR1661 PROTEIN"/>
    <property type="match status" value="1"/>
</dbReference>
<dbReference type="InterPro" id="IPR051544">
    <property type="entry name" value="TPS_OM_transporter"/>
</dbReference>
<evidence type="ECO:0000256" key="2">
    <source>
        <dbReference type="ARBA" id="ARBA00022692"/>
    </source>
</evidence>
<dbReference type="AlphaFoldDB" id="A0A931J198"/>
<organism evidence="7 8">
    <name type="scientific">Inhella proteolytica</name>
    <dbReference type="NCBI Taxonomy" id="2795029"/>
    <lineage>
        <taxon>Bacteria</taxon>
        <taxon>Pseudomonadati</taxon>
        <taxon>Pseudomonadota</taxon>
        <taxon>Betaproteobacteria</taxon>
        <taxon>Burkholderiales</taxon>
        <taxon>Sphaerotilaceae</taxon>
        <taxon>Inhella</taxon>
    </lineage>
</organism>
<keyword evidence="2" id="KW-0812">Transmembrane</keyword>
<sequence>MKALRVSWLLLPLLAAAQERLPPVPPTVLAASPARLIERLELQGVQALPLDLFESAAKPWLGRPLDEGEIEALRQRLTRVYVEHGFVNSGLLLAQEQGSGTVLRLRAIEGRLTQVQLRGLAGLNPAHVQARLGSTEGALNMDALRERFQLLLNDPLLARVQARLLPGERLGEAVLDIEVERARPWKLSAFANNHRPVSVGEGALGLRGQLSNLSGQGDQLDALLLWPLEGEGSRKGQQRLDWRTPLTAWGAPFTQVHVAAERSDSAIVEEPVRELDIRSATRGWELGVSQLWSESSARRHSSGLQAQARRQRSTLLGEAYSFTAGVPDGRVRETVWRLWHETQWRSPQQVLVLRGNFNWGHNNVQREAAVPGLEGAPAPRFQYATLQAQWLRKLGPEGLSLSARLLAQASRDRLLPSSGIALGGVNSVRGQRENQAVRDEGWVANLGLPWVWKDGQGGGLRVELEPFYDHGRVRNRGQAWVELASAGLALKLGWRGALLEIVAAERVRGDAASTQKDSLQDRGLHVQASYAF</sequence>
<dbReference type="Gene3D" id="2.40.160.50">
    <property type="entry name" value="membrane protein fhac: a member of the omp85/tpsb transporter family"/>
    <property type="match status" value="1"/>
</dbReference>
<evidence type="ECO:0000313" key="8">
    <source>
        <dbReference type="Proteomes" id="UP000613266"/>
    </source>
</evidence>
<dbReference type="GO" id="GO:0008320">
    <property type="term" value="F:protein transmembrane transporter activity"/>
    <property type="evidence" value="ECO:0007669"/>
    <property type="project" value="TreeGrafter"/>
</dbReference>
<accession>A0A931J198</accession>
<evidence type="ECO:0000256" key="1">
    <source>
        <dbReference type="ARBA" id="ARBA00022452"/>
    </source>
</evidence>
<evidence type="ECO:0000259" key="6">
    <source>
        <dbReference type="Pfam" id="PF08479"/>
    </source>
</evidence>
<dbReference type="InterPro" id="IPR005565">
    <property type="entry name" value="Hemolysn_activator_HlyB_C"/>
</dbReference>
<gene>
    <name evidence="7" type="ORF">I7X39_02085</name>
</gene>
<keyword evidence="3" id="KW-0998">Cell outer membrane</keyword>
<dbReference type="GO" id="GO:0098046">
    <property type="term" value="C:type V protein secretion system complex"/>
    <property type="evidence" value="ECO:0007669"/>
    <property type="project" value="TreeGrafter"/>
</dbReference>
<feature type="signal peptide" evidence="4">
    <location>
        <begin position="1"/>
        <end position="17"/>
    </location>
</feature>
<name>A0A931J198_9BURK</name>
<keyword evidence="4" id="KW-0732">Signal</keyword>
<dbReference type="Proteomes" id="UP000613266">
    <property type="component" value="Unassembled WGS sequence"/>
</dbReference>
<keyword evidence="1" id="KW-0472">Membrane</keyword>
<evidence type="ECO:0000256" key="3">
    <source>
        <dbReference type="ARBA" id="ARBA00023237"/>
    </source>
</evidence>
<dbReference type="Pfam" id="PF08479">
    <property type="entry name" value="POTRA_2"/>
    <property type="match status" value="1"/>
</dbReference>
<feature type="domain" description="Polypeptide-transport-associated ShlB-type" evidence="6">
    <location>
        <begin position="37"/>
        <end position="110"/>
    </location>
</feature>
<proteinExistence type="predicted"/>
<evidence type="ECO:0000259" key="5">
    <source>
        <dbReference type="Pfam" id="PF03865"/>
    </source>
</evidence>
<reference evidence="7" key="1">
    <citation type="submission" date="2020-12" db="EMBL/GenBank/DDBJ databases">
        <title>The genome sequence of Inhella sp. 1Y17.</title>
        <authorList>
            <person name="Liu Y."/>
        </authorList>
    </citation>
    <scope>NUCLEOTIDE SEQUENCE</scope>
    <source>
        <strain evidence="7">1Y17</strain>
    </source>
</reference>
<dbReference type="RefSeq" id="WP_198109285.1">
    <property type="nucleotide sequence ID" value="NZ_JAEDAK010000001.1"/>
</dbReference>
<keyword evidence="8" id="KW-1185">Reference proteome</keyword>
<feature type="chain" id="PRO_5037322607" evidence="4">
    <location>
        <begin position="18"/>
        <end position="532"/>
    </location>
</feature>
<comment type="caution">
    <text evidence="7">The sequence shown here is derived from an EMBL/GenBank/DDBJ whole genome shotgun (WGS) entry which is preliminary data.</text>
</comment>
<protein>
    <submittedName>
        <fullName evidence="7">ShlB/FhaC/HecB family hemolysin secretion/activation protein</fullName>
    </submittedName>
</protein>
<feature type="domain" description="Haemolysin activator HlyB C-terminal" evidence="5">
    <location>
        <begin position="171"/>
        <end position="491"/>
    </location>
</feature>